<name>A0A212RBF1_RHOAC</name>
<dbReference type="AlphaFoldDB" id="A0A212RBF1"/>
<accession>A0A212RBF1</accession>
<dbReference type="Proteomes" id="UP000198418">
    <property type="component" value="Unassembled WGS sequence"/>
</dbReference>
<organism evidence="1 2">
    <name type="scientific">Rhodoblastus acidophilus</name>
    <name type="common">Rhodopseudomonas acidophila</name>
    <dbReference type="NCBI Taxonomy" id="1074"/>
    <lineage>
        <taxon>Bacteria</taxon>
        <taxon>Pseudomonadati</taxon>
        <taxon>Pseudomonadota</taxon>
        <taxon>Alphaproteobacteria</taxon>
        <taxon>Hyphomicrobiales</taxon>
        <taxon>Rhodoblastaceae</taxon>
        <taxon>Rhodoblastus</taxon>
    </lineage>
</organism>
<evidence type="ECO:0008006" key="3">
    <source>
        <dbReference type="Google" id="ProtNLM"/>
    </source>
</evidence>
<sequence length="136" mass="14491">MSGTLEVVAPAPLLEGRSLFRGADKPRLAVAATLQMARAKTYGFLVGGDLIAVMGFWPLADGREEVFLLGRPACEVGPHMPLLARRARLILARRLQCGVVGFVGLVRIGHAPGSRLARIAGFAKAGEAGGFELWER</sequence>
<dbReference type="RefSeq" id="WP_088520327.1">
    <property type="nucleotide sequence ID" value="NZ_FYDG01000003.1"/>
</dbReference>
<evidence type="ECO:0000313" key="2">
    <source>
        <dbReference type="Proteomes" id="UP000198418"/>
    </source>
</evidence>
<reference evidence="2" key="1">
    <citation type="submission" date="2017-06" db="EMBL/GenBank/DDBJ databases">
        <authorList>
            <person name="Varghese N."/>
            <person name="Submissions S."/>
        </authorList>
    </citation>
    <scope>NUCLEOTIDE SEQUENCE [LARGE SCALE GENOMIC DNA]</scope>
    <source>
        <strain evidence="2">DSM 137</strain>
    </source>
</reference>
<proteinExistence type="predicted"/>
<gene>
    <name evidence="1" type="ORF">SAMN06265338_103211</name>
</gene>
<evidence type="ECO:0000313" key="1">
    <source>
        <dbReference type="EMBL" id="SNB69395.1"/>
    </source>
</evidence>
<keyword evidence="2" id="KW-1185">Reference proteome</keyword>
<protein>
    <recommendedName>
        <fullName evidence="3">GNAT family N-acetyltransferase</fullName>
    </recommendedName>
</protein>
<dbReference type="EMBL" id="FYDG01000003">
    <property type="protein sequence ID" value="SNB69395.1"/>
    <property type="molecule type" value="Genomic_DNA"/>
</dbReference>